<proteinExistence type="inferred from homology"/>
<dbReference type="EMBL" id="JABXXO010000003">
    <property type="protein sequence ID" value="KAF7782216.1"/>
    <property type="molecule type" value="Genomic_DNA"/>
</dbReference>
<protein>
    <recommendedName>
        <fullName evidence="5">Protein-S-isoprenylcysteine O-methyltransferase</fullName>
        <ecNumber evidence="5">2.1.1.100</ecNumber>
    </recommendedName>
</protein>
<keyword evidence="2 5" id="KW-0812">Transmembrane</keyword>
<organism evidence="7 8">
    <name type="scientific">Agaricus bisporus var. burnettii</name>
    <dbReference type="NCBI Taxonomy" id="192524"/>
    <lineage>
        <taxon>Eukaryota</taxon>
        <taxon>Fungi</taxon>
        <taxon>Dikarya</taxon>
        <taxon>Basidiomycota</taxon>
        <taxon>Agaricomycotina</taxon>
        <taxon>Agaricomycetes</taxon>
        <taxon>Agaricomycetidae</taxon>
        <taxon>Agaricales</taxon>
        <taxon>Agaricineae</taxon>
        <taxon>Agaricaceae</taxon>
        <taxon>Agaricus</taxon>
    </lineage>
</organism>
<evidence type="ECO:0000256" key="3">
    <source>
        <dbReference type="ARBA" id="ARBA00022989"/>
    </source>
</evidence>
<dbReference type="OMA" id="ICEIAVI"/>
<reference evidence="7 8" key="1">
    <citation type="journal article" name="Sci. Rep.">
        <title>Telomere-to-telomere assembled and centromere annotated genomes of the two main subspecies of the button mushroom Agaricus bisporus reveal especially polymorphic chromosome ends.</title>
        <authorList>
            <person name="Sonnenberg A.S.M."/>
            <person name="Sedaghat-Telgerd N."/>
            <person name="Lavrijssen B."/>
            <person name="Ohm R.A."/>
            <person name="Hendrickx P.M."/>
            <person name="Scholtmeijer K."/>
            <person name="Baars J.J.P."/>
            <person name="van Peer A."/>
        </authorList>
    </citation>
    <scope>NUCLEOTIDE SEQUENCE [LARGE SCALE GENOMIC DNA]</scope>
    <source>
        <strain evidence="7 8">H119_p4</strain>
    </source>
</reference>
<evidence type="ECO:0000256" key="5">
    <source>
        <dbReference type="RuleBase" id="RU362022"/>
    </source>
</evidence>
<gene>
    <name evidence="7" type="ORF">Agabi119p4_1592</name>
</gene>
<dbReference type="GO" id="GO:0005789">
    <property type="term" value="C:endoplasmic reticulum membrane"/>
    <property type="evidence" value="ECO:0007669"/>
    <property type="project" value="UniProtKB-SubCell"/>
</dbReference>
<dbReference type="AlphaFoldDB" id="A0A8H7F7H6"/>
<dbReference type="Pfam" id="PF04140">
    <property type="entry name" value="ICMT"/>
    <property type="match status" value="1"/>
</dbReference>
<accession>A0A8H7F7H6</accession>
<evidence type="ECO:0000256" key="2">
    <source>
        <dbReference type="ARBA" id="ARBA00022692"/>
    </source>
</evidence>
<dbReference type="EC" id="2.1.1.100" evidence="5"/>
<keyword evidence="5" id="KW-0949">S-adenosyl-L-methionine</keyword>
<dbReference type="GO" id="GO:0032259">
    <property type="term" value="P:methylation"/>
    <property type="evidence" value="ECO:0007669"/>
    <property type="project" value="UniProtKB-KW"/>
</dbReference>
<evidence type="ECO:0000256" key="4">
    <source>
        <dbReference type="ARBA" id="ARBA00023136"/>
    </source>
</evidence>
<dbReference type="InterPro" id="IPR007269">
    <property type="entry name" value="ICMT_MeTrfase"/>
</dbReference>
<sequence length="224" mass="24666">MVGLQVAITPPHPPPTNDEKAESTKMEAALKQRSAPILVKAISWTAALAEIAVILAQSAPSLPISKHILSNLVLSVGAADHIRPSPLFFAGVCLVASGGFIRYKCYQALGCMFTYEMSIRRDHSLVTTGPYNFVRHPGYSGILITVAGMLMLHGSKGSWVRESGVMNSTLMRVATFLNTIVVVTITTGLLKRMSKEDKALRDLNTKEWDEWARRVPYKLIPWIF</sequence>
<evidence type="ECO:0000256" key="1">
    <source>
        <dbReference type="ARBA" id="ARBA00004141"/>
    </source>
</evidence>
<dbReference type="PANTHER" id="PTHR12714">
    <property type="entry name" value="PROTEIN-S ISOPRENYLCYSTEINE O-METHYLTRANSFERASE"/>
    <property type="match status" value="1"/>
</dbReference>
<comment type="caution">
    <text evidence="5">Lacks conserved residue(s) required for the propagation of feature annotation.</text>
</comment>
<comment type="subcellular location">
    <subcellularLocation>
        <location evidence="5">Endoplasmic reticulum membrane</location>
        <topology evidence="5">Multi-pass membrane protein</topology>
    </subcellularLocation>
    <subcellularLocation>
        <location evidence="1">Membrane</location>
        <topology evidence="1">Multi-pass membrane protein</topology>
    </subcellularLocation>
</comment>
<dbReference type="GO" id="GO:0004671">
    <property type="term" value="F:protein C-terminal S-isoprenylcysteine carboxyl O-methyltransferase activity"/>
    <property type="evidence" value="ECO:0007669"/>
    <property type="project" value="UniProtKB-EC"/>
</dbReference>
<feature type="transmembrane region" description="Helical" evidence="5">
    <location>
        <begin position="138"/>
        <end position="155"/>
    </location>
</feature>
<evidence type="ECO:0000313" key="7">
    <source>
        <dbReference type="EMBL" id="KAF7782216.1"/>
    </source>
</evidence>
<keyword evidence="5" id="KW-0489">Methyltransferase</keyword>
<evidence type="ECO:0000256" key="6">
    <source>
        <dbReference type="SAM" id="MobiDB-lite"/>
    </source>
</evidence>
<feature type="transmembrane region" description="Helical" evidence="5">
    <location>
        <begin position="170"/>
        <end position="190"/>
    </location>
</feature>
<comment type="caution">
    <text evidence="7">The sequence shown here is derived from an EMBL/GenBank/DDBJ whole genome shotgun (WGS) entry which is preliminary data.</text>
</comment>
<dbReference type="Proteomes" id="UP000629468">
    <property type="component" value="Unassembled WGS sequence"/>
</dbReference>
<comment type="similarity">
    <text evidence="5">Belongs to the class VI-like SAM-binding methyltransferase superfamily. Isoprenylcysteine carboxyl methyltransferase family.</text>
</comment>
<dbReference type="PANTHER" id="PTHR12714:SF25">
    <property type="entry name" value="CONSERVED HYPOTHETICAL MEMBRANE PROTEIN"/>
    <property type="match status" value="1"/>
</dbReference>
<keyword evidence="4 5" id="KW-0472">Membrane</keyword>
<feature type="region of interest" description="Disordered" evidence="6">
    <location>
        <begin position="1"/>
        <end position="20"/>
    </location>
</feature>
<evidence type="ECO:0000313" key="8">
    <source>
        <dbReference type="Proteomes" id="UP000629468"/>
    </source>
</evidence>
<comment type="catalytic activity">
    <reaction evidence="5">
        <text>[protein]-C-terminal S-[(2E,6E)-farnesyl]-L-cysteine + S-adenosyl-L-methionine = [protein]-C-terminal S-[(2E,6E)-farnesyl]-L-cysteine methyl ester + S-adenosyl-L-homocysteine</text>
        <dbReference type="Rhea" id="RHEA:21672"/>
        <dbReference type="Rhea" id="RHEA-COMP:12125"/>
        <dbReference type="Rhea" id="RHEA-COMP:12126"/>
        <dbReference type="ChEBI" id="CHEBI:57856"/>
        <dbReference type="ChEBI" id="CHEBI:59789"/>
        <dbReference type="ChEBI" id="CHEBI:90510"/>
        <dbReference type="ChEBI" id="CHEBI:90511"/>
        <dbReference type="EC" id="2.1.1.100"/>
    </reaction>
</comment>
<keyword evidence="5" id="KW-0808">Transferase</keyword>
<keyword evidence="3 5" id="KW-1133">Transmembrane helix</keyword>
<dbReference type="Gene3D" id="1.20.120.1630">
    <property type="match status" value="1"/>
</dbReference>
<name>A0A8H7F7H6_AGABI</name>
<keyword evidence="5" id="KW-0256">Endoplasmic reticulum</keyword>